<feature type="domain" description="ATP-grasp" evidence="2">
    <location>
        <begin position="125"/>
        <end position="297"/>
    </location>
</feature>
<name>A0ABN3MSG1_9ACTN</name>
<keyword evidence="1" id="KW-0547">Nucleotide-binding</keyword>
<sequence length="328" mass="35629">MPTDVRKRPWRILVTGVGGAPGFDLSRSLMRLGCHIIGTDANPLAPGLLLPDITPYTAVPAGHPDYGADLLRLCRELRPDAIVSTVEQELPKLVALRRPLADLGVRTWLPDQRAVDACTDKAAFHQVLTEHHIATPRTFLPHEIDGVLDGHPLVVKPRRGQGAQNVRFCRTKDQARVLCELVPDPIVQERLKGREFTADCLVDRSGQASVILRRRLLVKGGLAVVSSTFHHRKVEERVKATLAAVGATGACCVQGFICEDRPQQVVMTEVNARVAGGFPASEAAGADLVGQFLNGLLGLPVDHDRLQYRPGVRLAKYIETLAASEGTT</sequence>
<comment type="caution">
    <text evidence="3">The sequence shown here is derived from an EMBL/GenBank/DDBJ whole genome shotgun (WGS) entry which is preliminary data.</text>
</comment>
<dbReference type="RefSeq" id="WP_344385687.1">
    <property type="nucleotide sequence ID" value="NZ_BAAATA010000043.1"/>
</dbReference>
<protein>
    <submittedName>
        <fullName evidence="3">ATP-grasp domain-containing protein</fullName>
    </submittedName>
</protein>
<accession>A0ABN3MSG1</accession>
<dbReference type="Pfam" id="PF02655">
    <property type="entry name" value="ATP-grasp_3"/>
    <property type="match status" value="1"/>
</dbReference>
<evidence type="ECO:0000313" key="3">
    <source>
        <dbReference type="EMBL" id="GAA2507951.1"/>
    </source>
</evidence>
<dbReference type="SUPFAM" id="SSF56059">
    <property type="entry name" value="Glutathione synthetase ATP-binding domain-like"/>
    <property type="match status" value="1"/>
</dbReference>
<keyword evidence="1" id="KW-0067">ATP-binding</keyword>
<evidence type="ECO:0000313" key="4">
    <source>
        <dbReference type="Proteomes" id="UP001501358"/>
    </source>
</evidence>
<dbReference type="Proteomes" id="UP001501358">
    <property type="component" value="Unassembled WGS sequence"/>
</dbReference>
<organism evidence="3 4">
    <name type="scientific">Streptomyces thermolineatus</name>
    <dbReference type="NCBI Taxonomy" id="44033"/>
    <lineage>
        <taxon>Bacteria</taxon>
        <taxon>Bacillati</taxon>
        <taxon>Actinomycetota</taxon>
        <taxon>Actinomycetes</taxon>
        <taxon>Kitasatosporales</taxon>
        <taxon>Streptomycetaceae</taxon>
        <taxon>Streptomyces</taxon>
    </lineage>
</organism>
<dbReference type="InterPro" id="IPR011761">
    <property type="entry name" value="ATP-grasp"/>
</dbReference>
<dbReference type="PROSITE" id="PS50975">
    <property type="entry name" value="ATP_GRASP"/>
    <property type="match status" value="1"/>
</dbReference>
<proteinExistence type="predicted"/>
<evidence type="ECO:0000256" key="1">
    <source>
        <dbReference type="PROSITE-ProRule" id="PRU00409"/>
    </source>
</evidence>
<keyword evidence="4" id="KW-1185">Reference proteome</keyword>
<gene>
    <name evidence="3" type="ORF">GCM10010406_50670</name>
</gene>
<dbReference type="InterPro" id="IPR003806">
    <property type="entry name" value="ATP-grasp_PylC-type"/>
</dbReference>
<dbReference type="InterPro" id="IPR013815">
    <property type="entry name" value="ATP_grasp_subdomain_1"/>
</dbReference>
<dbReference type="Gene3D" id="3.30.470.20">
    <property type="entry name" value="ATP-grasp fold, B domain"/>
    <property type="match status" value="1"/>
</dbReference>
<dbReference type="Gene3D" id="3.30.1490.20">
    <property type="entry name" value="ATP-grasp fold, A domain"/>
    <property type="match status" value="1"/>
</dbReference>
<reference evidence="3 4" key="1">
    <citation type="journal article" date="2019" name="Int. J. Syst. Evol. Microbiol.">
        <title>The Global Catalogue of Microorganisms (GCM) 10K type strain sequencing project: providing services to taxonomists for standard genome sequencing and annotation.</title>
        <authorList>
            <consortium name="The Broad Institute Genomics Platform"/>
            <consortium name="The Broad Institute Genome Sequencing Center for Infectious Disease"/>
            <person name="Wu L."/>
            <person name="Ma J."/>
        </authorList>
    </citation>
    <scope>NUCLEOTIDE SEQUENCE [LARGE SCALE GENOMIC DNA]</scope>
    <source>
        <strain evidence="3 4">JCM 6307</strain>
    </source>
</reference>
<evidence type="ECO:0000259" key="2">
    <source>
        <dbReference type="PROSITE" id="PS50975"/>
    </source>
</evidence>
<dbReference type="EMBL" id="BAAATA010000043">
    <property type="protein sequence ID" value="GAA2507951.1"/>
    <property type="molecule type" value="Genomic_DNA"/>
</dbReference>
<dbReference type="Gene3D" id="3.40.50.20">
    <property type="match status" value="1"/>
</dbReference>